<dbReference type="PANTHER" id="PTHR10091:SF0">
    <property type="entry name" value="GALACTOSE MUTAROTASE"/>
    <property type="match status" value="1"/>
</dbReference>
<evidence type="ECO:0000313" key="1">
    <source>
        <dbReference type="EMBL" id="KEQ21849.1"/>
    </source>
</evidence>
<dbReference type="Gene3D" id="2.70.98.10">
    <property type="match status" value="1"/>
</dbReference>
<name>A0A081NTS6_9BACL</name>
<dbReference type="InterPro" id="IPR014718">
    <property type="entry name" value="GH-type_carb-bd"/>
</dbReference>
<keyword evidence="2" id="KW-1185">Reference proteome</keyword>
<dbReference type="CDD" id="cd01081">
    <property type="entry name" value="Aldose_epim"/>
    <property type="match status" value="1"/>
</dbReference>
<comment type="caution">
    <text evidence="1">The sequence shown here is derived from an EMBL/GenBank/DDBJ whole genome shotgun (WGS) entry which is preliminary data.</text>
</comment>
<evidence type="ECO:0000313" key="2">
    <source>
        <dbReference type="Proteomes" id="UP000028123"/>
    </source>
</evidence>
<dbReference type="SUPFAM" id="SSF74650">
    <property type="entry name" value="Galactose mutarotase-like"/>
    <property type="match status" value="1"/>
</dbReference>
<dbReference type="Proteomes" id="UP000028123">
    <property type="component" value="Unassembled WGS sequence"/>
</dbReference>
<dbReference type="InterPro" id="IPR011013">
    <property type="entry name" value="Gal_mutarotase_sf_dom"/>
</dbReference>
<dbReference type="GO" id="GO:0033499">
    <property type="term" value="P:galactose catabolic process via UDP-galactose, Leloir pathway"/>
    <property type="evidence" value="ECO:0007669"/>
    <property type="project" value="TreeGrafter"/>
</dbReference>
<dbReference type="GO" id="GO:0030246">
    <property type="term" value="F:carbohydrate binding"/>
    <property type="evidence" value="ECO:0007669"/>
    <property type="project" value="InterPro"/>
</dbReference>
<dbReference type="GO" id="GO:0006006">
    <property type="term" value="P:glucose metabolic process"/>
    <property type="evidence" value="ECO:0007669"/>
    <property type="project" value="TreeGrafter"/>
</dbReference>
<sequence>MIIKQIDWQGTPAYTLENDNLIVSICPSVGNNVYSIWDKRLEREMLRVPASPAAMAAEPVQYGTPILMPPNRIRDGRFTFEGRSYQLEINNVQGNHIHGVIKSQPWTVHASGEKDGALYITSVFRLADDAHVQHQFPHELELEVTYELRGSTLRHLLKATNRGPTSAPFGYGLHTWFLLDGEPENWMLQLPASGIWELDETNVPLGHIAPLSGRYAKLPAGDVLKGHDMDTVFQIGDYPCLAVLSGPKADIRYSGSDLFKQWVVYTKGEARDFICLEPYTWVTNAPNIDQPAEVTGFRAIEPGGSLELEVKLEVTYK</sequence>
<dbReference type="Pfam" id="PF01263">
    <property type="entry name" value="Aldose_epim"/>
    <property type="match status" value="1"/>
</dbReference>
<proteinExistence type="predicted"/>
<dbReference type="EMBL" id="JNVM01000055">
    <property type="protein sequence ID" value="KEQ21849.1"/>
    <property type="molecule type" value="Genomic_DNA"/>
</dbReference>
<protein>
    <submittedName>
        <fullName evidence="1">Aldose epimerase</fullName>
    </submittedName>
</protein>
<dbReference type="PANTHER" id="PTHR10091">
    <property type="entry name" value="ALDOSE-1-EPIMERASE"/>
    <property type="match status" value="1"/>
</dbReference>
<reference evidence="1 2" key="1">
    <citation type="submission" date="2014-06" db="EMBL/GenBank/DDBJ databases">
        <title>Draft genome sequence of Paenibacillus sp. MSt1.</title>
        <authorList>
            <person name="Aw Y.K."/>
            <person name="Ong K.S."/>
            <person name="Gan H.M."/>
            <person name="Lee S.M."/>
        </authorList>
    </citation>
    <scope>NUCLEOTIDE SEQUENCE [LARGE SCALE GENOMIC DNA]</scope>
    <source>
        <strain evidence="1 2">MSt1</strain>
    </source>
</reference>
<dbReference type="GO" id="GO:0004034">
    <property type="term" value="F:aldose 1-epimerase activity"/>
    <property type="evidence" value="ECO:0007669"/>
    <property type="project" value="TreeGrafter"/>
</dbReference>
<dbReference type="AlphaFoldDB" id="A0A081NTS6"/>
<dbReference type="RefSeq" id="WP_200879275.1">
    <property type="nucleotide sequence ID" value="NZ_JNVM01000055.1"/>
</dbReference>
<dbReference type="InterPro" id="IPR008183">
    <property type="entry name" value="Aldose_1/G6P_1-epimerase"/>
</dbReference>
<organism evidence="1 2">
    <name type="scientific">Paenibacillus tyrfis</name>
    <dbReference type="NCBI Taxonomy" id="1501230"/>
    <lineage>
        <taxon>Bacteria</taxon>
        <taxon>Bacillati</taxon>
        <taxon>Bacillota</taxon>
        <taxon>Bacilli</taxon>
        <taxon>Bacillales</taxon>
        <taxon>Paenibacillaceae</taxon>
        <taxon>Paenibacillus</taxon>
    </lineage>
</organism>
<gene>
    <name evidence="1" type="ORF">ET33_30665</name>
</gene>
<accession>A0A081NTS6</accession>
<dbReference type="eggNOG" id="COG2017">
    <property type="taxonomic scope" value="Bacteria"/>
</dbReference>
<dbReference type="GO" id="GO:0005737">
    <property type="term" value="C:cytoplasm"/>
    <property type="evidence" value="ECO:0007669"/>
    <property type="project" value="TreeGrafter"/>
</dbReference>